<gene>
    <name evidence="2" type="ORF">M430DRAFT_149693</name>
</gene>
<keyword evidence="1" id="KW-0472">Membrane</keyword>
<dbReference type="RefSeq" id="XP_024724620.1">
    <property type="nucleotide sequence ID" value="XM_024863156.1"/>
</dbReference>
<dbReference type="EMBL" id="KZ679006">
    <property type="protein sequence ID" value="PSS27095.1"/>
    <property type="molecule type" value="Genomic_DNA"/>
</dbReference>
<dbReference type="GeneID" id="36571237"/>
<feature type="transmembrane region" description="Helical" evidence="1">
    <location>
        <begin position="39"/>
        <end position="65"/>
    </location>
</feature>
<dbReference type="Proteomes" id="UP000241818">
    <property type="component" value="Unassembled WGS sequence"/>
</dbReference>
<dbReference type="AlphaFoldDB" id="A0A2T3BCH4"/>
<accession>A0A2T3BCH4</accession>
<keyword evidence="1" id="KW-0812">Transmembrane</keyword>
<dbReference type="InParanoid" id="A0A2T3BCH4"/>
<proteinExistence type="predicted"/>
<evidence type="ECO:0000256" key="1">
    <source>
        <dbReference type="SAM" id="Phobius"/>
    </source>
</evidence>
<sequence>MRAVIPGLELRASAQRIEAVLQTPSPSGARLLFLMGREVVCVCLYCVIHAMLIHVSFIVVAHLVLFDSSPWSYSQAASRRSLSS</sequence>
<keyword evidence="1" id="KW-1133">Transmembrane helix</keyword>
<reference evidence="2 3" key="1">
    <citation type="journal article" date="2018" name="New Phytol.">
        <title>Comparative genomics and transcriptomics depict ericoid mycorrhizal fungi as versatile saprotrophs and plant mutualists.</title>
        <authorList>
            <person name="Martino E."/>
            <person name="Morin E."/>
            <person name="Grelet G.A."/>
            <person name="Kuo A."/>
            <person name="Kohler A."/>
            <person name="Daghino S."/>
            <person name="Barry K.W."/>
            <person name="Cichocki N."/>
            <person name="Clum A."/>
            <person name="Dockter R.B."/>
            <person name="Hainaut M."/>
            <person name="Kuo R.C."/>
            <person name="LaButti K."/>
            <person name="Lindahl B.D."/>
            <person name="Lindquist E.A."/>
            <person name="Lipzen A."/>
            <person name="Khouja H.R."/>
            <person name="Magnuson J."/>
            <person name="Murat C."/>
            <person name="Ohm R.A."/>
            <person name="Singer S.W."/>
            <person name="Spatafora J.W."/>
            <person name="Wang M."/>
            <person name="Veneault-Fourrey C."/>
            <person name="Henrissat B."/>
            <person name="Grigoriev I.V."/>
            <person name="Martin F.M."/>
            <person name="Perotto S."/>
        </authorList>
    </citation>
    <scope>NUCLEOTIDE SEQUENCE [LARGE SCALE GENOMIC DNA]</scope>
    <source>
        <strain evidence="2 3">ATCC 22711</strain>
    </source>
</reference>
<evidence type="ECO:0000313" key="3">
    <source>
        <dbReference type="Proteomes" id="UP000241818"/>
    </source>
</evidence>
<protein>
    <submittedName>
        <fullName evidence="2">Uncharacterized protein</fullName>
    </submittedName>
</protein>
<evidence type="ECO:0000313" key="2">
    <source>
        <dbReference type="EMBL" id="PSS27095.1"/>
    </source>
</evidence>
<organism evidence="2 3">
    <name type="scientific">Amorphotheca resinae ATCC 22711</name>
    <dbReference type="NCBI Taxonomy" id="857342"/>
    <lineage>
        <taxon>Eukaryota</taxon>
        <taxon>Fungi</taxon>
        <taxon>Dikarya</taxon>
        <taxon>Ascomycota</taxon>
        <taxon>Pezizomycotina</taxon>
        <taxon>Leotiomycetes</taxon>
        <taxon>Helotiales</taxon>
        <taxon>Amorphothecaceae</taxon>
        <taxon>Amorphotheca</taxon>
    </lineage>
</organism>
<keyword evidence="3" id="KW-1185">Reference proteome</keyword>
<name>A0A2T3BCH4_AMORE</name>